<dbReference type="RefSeq" id="WP_138404547.1">
    <property type="nucleotide sequence ID" value="NZ_VBSP01000018.1"/>
</dbReference>
<feature type="transmembrane region" description="Helical" evidence="1">
    <location>
        <begin position="164"/>
        <end position="190"/>
    </location>
</feature>
<dbReference type="AlphaFoldDB" id="A0A5R9DX64"/>
<comment type="caution">
    <text evidence="2">The sequence shown here is derived from an EMBL/GenBank/DDBJ whole genome shotgun (WGS) entry which is preliminary data.</text>
</comment>
<accession>A0A5R9DX64</accession>
<dbReference type="OrthoDB" id="1655186at2"/>
<organism evidence="2 3">
    <name type="scientific">Ruoffia tabacinasalis</name>
    <dbReference type="NCBI Taxonomy" id="87458"/>
    <lineage>
        <taxon>Bacteria</taxon>
        <taxon>Bacillati</taxon>
        <taxon>Bacillota</taxon>
        <taxon>Bacilli</taxon>
        <taxon>Lactobacillales</taxon>
        <taxon>Aerococcaceae</taxon>
        <taxon>Ruoffia</taxon>
    </lineage>
</organism>
<feature type="transmembrane region" description="Helical" evidence="1">
    <location>
        <begin position="73"/>
        <end position="98"/>
    </location>
</feature>
<dbReference type="Proteomes" id="UP000306420">
    <property type="component" value="Unassembled WGS sequence"/>
</dbReference>
<reference evidence="2 3" key="1">
    <citation type="submission" date="2019-05" db="EMBL/GenBank/DDBJ databases">
        <title>The metagenome of a microbial culture collection derived from dairy environment covers the genomic content of the human microbiome.</title>
        <authorList>
            <person name="Roder T."/>
            <person name="Wuthrich D."/>
            <person name="Sattari Z."/>
            <person name="Von Ah U."/>
            <person name="Bar C."/>
            <person name="Ronchi F."/>
            <person name="Macpherson A.J."/>
            <person name="Ganal-Vonarburg S.C."/>
            <person name="Bruggmann R."/>
            <person name="Vergeres G."/>
        </authorList>
    </citation>
    <scope>NUCLEOTIDE SEQUENCE [LARGE SCALE GENOMIC DNA]</scope>
    <source>
        <strain evidence="2 3">FAM 24227</strain>
    </source>
</reference>
<evidence type="ECO:0000313" key="3">
    <source>
        <dbReference type="Proteomes" id="UP000306420"/>
    </source>
</evidence>
<evidence type="ECO:0000256" key="1">
    <source>
        <dbReference type="SAM" id="Phobius"/>
    </source>
</evidence>
<keyword evidence="1" id="KW-0812">Transmembrane</keyword>
<evidence type="ECO:0000313" key="2">
    <source>
        <dbReference type="EMBL" id="TLQ41219.1"/>
    </source>
</evidence>
<keyword evidence="1" id="KW-0472">Membrane</keyword>
<gene>
    <name evidence="2" type="ORF">FEZ33_06245</name>
</gene>
<sequence length="199" mass="21967">MKSLLLKDFYVITKQLKIFLIIIPVIALTTGEAMSTFSILLGAVLPMTAIAYDERSEWNELAAMMPYSKFDLIFSKYLLGYLCMFGAALLVFIGQIIGKNNGIVAIDDDIKVLLFAVMGGLIFIAINTPILFKFGSEKGRFVFIITMALVGASGPILQKVDSRIILKIFNLSPVILLAFVVILNVMSLMISMNIKKDKA</sequence>
<name>A0A5R9DX64_9LACT</name>
<dbReference type="EMBL" id="VBSP01000018">
    <property type="protein sequence ID" value="TLQ41219.1"/>
    <property type="molecule type" value="Genomic_DNA"/>
</dbReference>
<dbReference type="Pfam" id="PF13346">
    <property type="entry name" value="ABC2_membrane_5"/>
    <property type="match status" value="1"/>
</dbReference>
<dbReference type="InterPro" id="IPR025699">
    <property type="entry name" value="ABC2_memb-like"/>
</dbReference>
<feature type="transmembrane region" description="Helical" evidence="1">
    <location>
        <begin position="110"/>
        <end position="132"/>
    </location>
</feature>
<keyword evidence="1" id="KW-1133">Transmembrane helix</keyword>
<protein>
    <submittedName>
        <fullName evidence="2">ABC-2 transporter permease</fullName>
    </submittedName>
</protein>
<proteinExistence type="predicted"/>
<feature type="transmembrane region" description="Helical" evidence="1">
    <location>
        <begin position="139"/>
        <end position="158"/>
    </location>
</feature>